<protein>
    <submittedName>
        <fullName evidence="6">TetR family transcriptional regulator</fullName>
    </submittedName>
</protein>
<dbReference type="InterPro" id="IPR001647">
    <property type="entry name" value="HTH_TetR"/>
</dbReference>
<dbReference type="Proteomes" id="UP000461162">
    <property type="component" value="Unassembled WGS sequence"/>
</dbReference>
<dbReference type="SUPFAM" id="SSF46689">
    <property type="entry name" value="Homeodomain-like"/>
    <property type="match status" value="1"/>
</dbReference>
<keyword evidence="3" id="KW-0804">Transcription</keyword>
<dbReference type="RefSeq" id="WP_155933948.1">
    <property type="nucleotide sequence ID" value="NZ_WODC01000004.1"/>
</dbReference>
<organism evidence="6 7">
    <name type="scientific">Pseudodesulfovibrio alkaliphilus</name>
    <dbReference type="NCBI Taxonomy" id="2661613"/>
    <lineage>
        <taxon>Bacteria</taxon>
        <taxon>Pseudomonadati</taxon>
        <taxon>Thermodesulfobacteriota</taxon>
        <taxon>Desulfovibrionia</taxon>
        <taxon>Desulfovibrionales</taxon>
        <taxon>Desulfovibrionaceae</taxon>
    </lineage>
</organism>
<dbReference type="SUPFAM" id="SSF48498">
    <property type="entry name" value="Tetracyclin repressor-like, C-terminal domain"/>
    <property type="match status" value="1"/>
</dbReference>
<evidence type="ECO:0000256" key="1">
    <source>
        <dbReference type="ARBA" id="ARBA00023015"/>
    </source>
</evidence>
<dbReference type="Pfam" id="PF00440">
    <property type="entry name" value="TetR_N"/>
    <property type="match status" value="1"/>
</dbReference>
<reference evidence="6 7" key="1">
    <citation type="submission" date="2019-11" db="EMBL/GenBank/DDBJ databases">
        <title>Pseudodesulfovibrio alkaliphilus, sp. nov., an alkaliphilic sulfate-reducing bacteria from mud volcano of Taman peninsula, Russia.</title>
        <authorList>
            <person name="Frolova A."/>
            <person name="Merkel A.Y."/>
            <person name="Slobodkin A.I."/>
        </authorList>
    </citation>
    <scope>NUCLEOTIDE SEQUENCE [LARGE SCALE GENOMIC DNA]</scope>
    <source>
        <strain evidence="6 7">F-1</strain>
    </source>
</reference>
<dbReference type="Gene3D" id="1.10.357.10">
    <property type="entry name" value="Tetracycline Repressor, domain 2"/>
    <property type="match status" value="1"/>
</dbReference>
<gene>
    <name evidence="6" type="ORF">GKC30_08305</name>
</gene>
<dbReference type="InterPro" id="IPR025996">
    <property type="entry name" value="MT1864/Rv1816-like_C"/>
</dbReference>
<evidence type="ECO:0000256" key="4">
    <source>
        <dbReference type="PROSITE-ProRule" id="PRU00335"/>
    </source>
</evidence>
<dbReference type="InterPro" id="IPR036271">
    <property type="entry name" value="Tet_transcr_reg_TetR-rel_C_sf"/>
</dbReference>
<keyword evidence="2 4" id="KW-0238">DNA-binding</keyword>
<evidence type="ECO:0000313" key="7">
    <source>
        <dbReference type="Proteomes" id="UP000461162"/>
    </source>
</evidence>
<dbReference type="PANTHER" id="PTHR30055">
    <property type="entry name" value="HTH-TYPE TRANSCRIPTIONAL REGULATOR RUTR"/>
    <property type="match status" value="1"/>
</dbReference>
<evidence type="ECO:0000259" key="5">
    <source>
        <dbReference type="PROSITE" id="PS50977"/>
    </source>
</evidence>
<evidence type="ECO:0000256" key="3">
    <source>
        <dbReference type="ARBA" id="ARBA00023163"/>
    </source>
</evidence>
<evidence type="ECO:0000256" key="2">
    <source>
        <dbReference type="ARBA" id="ARBA00023125"/>
    </source>
</evidence>
<keyword evidence="1" id="KW-0805">Transcription regulation</keyword>
<dbReference type="GO" id="GO:0000976">
    <property type="term" value="F:transcription cis-regulatory region binding"/>
    <property type="evidence" value="ECO:0007669"/>
    <property type="project" value="TreeGrafter"/>
</dbReference>
<name>A0A7K1KP12_9BACT</name>
<evidence type="ECO:0000313" key="6">
    <source>
        <dbReference type="EMBL" id="MUM77632.1"/>
    </source>
</evidence>
<dbReference type="PANTHER" id="PTHR30055:SF212">
    <property type="entry name" value="TETR-FAMILY FAMILY TRANSCRIPTIONAL REGULATOR"/>
    <property type="match status" value="1"/>
</dbReference>
<proteinExistence type="predicted"/>
<dbReference type="InterPro" id="IPR009057">
    <property type="entry name" value="Homeodomain-like_sf"/>
</dbReference>
<dbReference type="EMBL" id="WODC01000004">
    <property type="protein sequence ID" value="MUM77632.1"/>
    <property type="molecule type" value="Genomic_DNA"/>
</dbReference>
<feature type="domain" description="HTH tetR-type" evidence="5">
    <location>
        <begin position="12"/>
        <end position="72"/>
    </location>
</feature>
<keyword evidence="7" id="KW-1185">Reference proteome</keyword>
<dbReference type="InterPro" id="IPR050109">
    <property type="entry name" value="HTH-type_TetR-like_transc_reg"/>
</dbReference>
<sequence>MIRKTRRERDRGRMRRLVLDAARQLFVREGFDNVSMRRIAGAIGYSPAAIYRYFRNKREILSTLRAEGFDRYVAGQRARAAQWPDLLTRVREEVVAYLRFAMEEPEYYHLMFCADCDEVELEGALAASSQESHALVQEIMDQAVAAGVFGEVDAQVVTLSLWAGVHGLAQLIRSGRVALLAEGADLESLVDGVMDFMLRPGWCRCGGGEAE</sequence>
<dbReference type="PROSITE" id="PS50977">
    <property type="entry name" value="HTH_TETR_2"/>
    <property type="match status" value="1"/>
</dbReference>
<dbReference type="AlphaFoldDB" id="A0A7K1KP12"/>
<feature type="DNA-binding region" description="H-T-H motif" evidence="4">
    <location>
        <begin position="35"/>
        <end position="54"/>
    </location>
</feature>
<dbReference type="Pfam" id="PF13305">
    <property type="entry name" value="TetR_C_33"/>
    <property type="match status" value="1"/>
</dbReference>
<dbReference type="GO" id="GO:0003700">
    <property type="term" value="F:DNA-binding transcription factor activity"/>
    <property type="evidence" value="ECO:0007669"/>
    <property type="project" value="TreeGrafter"/>
</dbReference>
<accession>A0A7K1KP12</accession>
<comment type="caution">
    <text evidence="6">The sequence shown here is derived from an EMBL/GenBank/DDBJ whole genome shotgun (WGS) entry which is preliminary data.</text>
</comment>
<dbReference type="PRINTS" id="PR00455">
    <property type="entry name" value="HTHTETR"/>
</dbReference>